<dbReference type="Proteomes" id="UP000324611">
    <property type="component" value="Unassembled WGS sequence"/>
</dbReference>
<dbReference type="Gene3D" id="3.40.1480.10">
    <property type="entry name" value="MOFRL domain"/>
    <property type="match status" value="1"/>
</dbReference>
<dbReference type="EMBL" id="VUOC01000003">
    <property type="protein sequence ID" value="KAA2241433.1"/>
    <property type="molecule type" value="Genomic_DNA"/>
</dbReference>
<comment type="caution">
    <text evidence="3">The sequence shown here is derived from an EMBL/GenBank/DDBJ whole genome shotgun (WGS) entry which is preliminary data.</text>
</comment>
<dbReference type="PANTHER" id="PTHR12227">
    <property type="entry name" value="GLYCERATE KINASE"/>
    <property type="match status" value="1"/>
</dbReference>
<proteinExistence type="predicted"/>
<dbReference type="PANTHER" id="PTHR12227:SF0">
    <property type="entry name" value="GLYCERATE KINASE"/>
    <property type="match status" value="1"/>
</dbReference>
<evidence type="ECO:0000313" key="3">
    <source>
        <dbReference type="EMBL" id="KAA2241433.1"/>
    </source>
</evidence>
<dbReference type="GO" id="GO:0008887">
    <property type="term" value="F:glycerate kinase activity"/>
    <property type="evidence" value="ECO:0007669"/>
    <property type="project" value="InterPro"/>
</dbReference>
<dbReference type="AlphaFoldDB" id="A0A5B2VP08"/>
<name>A0A5B2VP08_9BACT</name>
<feature type="domain" description="MOFRL" evidence="1">
    <location>
        <begin position="322"/>
        <end position="427"/>
    </location>
</feature>
<dbReference type="InterPro" id="IPR007835">
    <property type="entry name" value="MOFRL"/>
</dbReference>
<dbReference type="InterPro" id="IPR037035">
    <property type="entry name" value="GK-like_C_sf"/>
</dbReference>
<feature type="domain" description="MOFRL-associated" evidence="2">
    <location>
        <begin position="8"/>
        <end position="244"/>
    </location>
</feature>
<evidence type="ECO:0000259" key="2">
    <source>
        <dbReference type="Pfam" id="PF13660"/>
    </source>
</evidence>
<dbReference type="InterPro" id="IPR025286">
    <property type="entry name" value="MOFRL_assoc_dom"/>
</dbReference>
<dbReference type="Pfam" id="PF13660">
    <property type="entry name" value="DUF4147"/>
    <property type="match status" value="1"/>
</dbReference>
<reference evidence="3 4" key="1">
    <citation type="submission" date="2019-09" db="EMBL/GenBank/DDBJ databases">
        <title>Chitinophaga ginsengihumi sp. nov., isolated from soil of ginseng rhizosphere.</title>
        <authorList>
            <person name="Lee J."/>
        </authorList>
    </citation>
    <scope>NUCLEOTIDE SEQUENCE [LARGE SCALE GENOMIC DNA]</scope>
    <source>
        <strain evidence="3 4">BN140078</strain>
    </source>
</reference>
<dbReference type="InterPro" id="IPR038614">
    <property type="entry name" value="GK_N_sf"/>
</dbReference>
<keyword evidence="4" id="KW-1185">Reference proteome</keyword>
<accession>A0A5B2VP08</accession>
<dbReference type="SUPFAM" id="SSF82544">
    <property type="entry name" value="GckA/TtuD-like"/>
    <property type="match status" value="1"/>
</dbReference>
<protein>
    <submittedName>
        <fullName evidence="3">DUF4147 domain-containing protein</fullName>
    </submittedName>
</protein>
<sequence>MSSPEIAIAIFREAVAAVQPQYLIPNQVQVQPNGLLIAGRHFPLQPDSRIFVAGAGKAAAAMAQAVEAIGIPHPLRGMVITKYEHALPLQQIKLAEAGHPVPDDNGVRATREMMDLLADVRPQDLVLFLLSGGASALMADMPPGASLADVQAVFDLLLKSGATIHEMNTVRKHISAIKGGQLALTVYPATLCTLILSDVVGDDLDVIGSGPTVPDRSSFADTQAILEKYQLQTRIPAVIRQHIQAGLEGKIAETPKPGHTGFSTTYNCLAGTNRIALEAAAKAAEAQGYQTTLLSSSVTGNAHTLAQALAQQAIRWAGPRPACLLMGGESTVVVTGNGLGGRNQQLALAAGIPLQSHPHITILSAGTDGTDGPTDAAGAVVNAAIMQHAADLALNPTDYLENNDAYHFFEKAGGLIKTGPTQTNVMDVMLALID</sequence>
<dbReference type="Gene3D" id="3.40.50.10180">
    <property type="entry name" value="Glycerate kinase, MOFRL-like N-terminal domain"/>
    <property type="match status" value="1"/>
</dbReference>
<reference evidence="3 4" key="2">
    <citation type="submission" date="2019-09" db="EMBL/GenBank/DDBJ databases">
        <authorList>
            <person name="Jin C."/>
        </authorList>
    </citation>
    <scope>NUCLEOTIDE SEQUENCE [LARGE SCALE GENOMIC DNA]</scope>
    <source>
        <strain evidence="3 4">BN140078</strain>
    </source>
</reference>
<dbReference type="Pfam" id="PF05161">
    <property type="entry name" value="MOFRL"/>
    <property type="match status" value="1"/>
</dbReference>
<evidence type="ECO:0000313" key="4">
    <source>
        <dbReference type="Proteomes" id="UP000324611"/>
    </source>
</evidence>
<dbReference type="RefSeq" id="WP_149838947.1">
    <property type="nucleotide sequence ID" value="NZ_VUOC01000003.1"/>
</dbReference>
<organism evidence="3 4">
    <name type="scientific">Chitinophaga agrisoli</name>
    <dbReference type="NCBI Taxonomy" id="2607653"/>
    <lineage>
        <taxon>Bacteria</taxon>
        <taxon>Pseudomonadati</taxon>
        <taxon>Bacteroidota</taxon>
        <taxon>Chitinophagia</taxon>
        <taxon>Chitinophagales</taxon>
        <taxon>Chitinophagaceae</taxon>
        <taxon>Chitinophaga</taxon>
    </lineage>
</organism>
<dbReference type="FunFam" id="3.40.1480.10:FF:000002">
    <property type="entry name" value="Glycerate kinase"/>
    <property type="match status" value="1"/>
</dbReference>
<dbReference type="InterPro" id="IPR039760">
    <property type="entry name" value="MOFRL_protein"/>
</dbReference>
<evidence type="ECO:0000259" key="1">
    <source>
        <dbReference type="Pfam" id="PF05161"/>
    </source>
</evidence>
<gene>
    <name evidence="3" type="ORF">F0L74_16160</name>
</gene>
<dbReference type="GO" id="GO:0005737">
    <property type="term" value="C:cytoplasm"/>
    <property type="evidence" value="ECO:0007669"/>
    <property type="project" value="TreeGrafter"/>
</dbReference>